<evidence type="ECO:0000256" key="6">
    <source>
        <dbReference type="SAM" id="Phobius"/>
    </source>
</evidence>
<name>A0A2C9V768_MANES</name>
<dbReference type="GO" id="GO:0042910">
    <property type="term" value="F:xenobiotic transmembrane transporter activity"/>
    <property type="evidence" value="ECO:0007669"/>
    <property type="project" value="InterPro"/>
</dbReference>
<evidence type="ECO:0000256" key="2">
    <source>
        <dbReference type="ARBA" id="ARBA00010199"/>
    </source>
</evidence>
<dbReference type="GO" id="GO:0015297">
    <property type="term" value="F:antiporter activity"/>
    <property type="evidence" value="ECO:0007669"/>
    <property type="project" value="InterPro"/>
</dbReference>
<proteinExistence type="inferred from homology"/>
<feature type="transmembrane region" description="Helical" evidence="6">
    <location>
        <begin position="177"/>
        <end position="201"/>
    </location>
</feature>
<comment type="subcellular location">
    <subcellularLocation>
        <location evidence="1">Membrane</location>
        <topology evidence="1">Multi-pass membrane protein</topology>
    </subcellularLocation>
</comment>
<reference evidence="7" key="1">
    <citation type="submission" date="2016-02" db="EMBL/GenBank/DDBJ databases">
        <title>WGS assembly of Manihot esculenta.</title>
        <authorList>
            <person name="Bredeson J.V."/>
            <person name="Prochnik S.E."/>
            <person name="Lyons J.B."/>
            <person name="Schmutz J."/>
            <person name="Grimwood J."/>
            <person name="Vrebalov J."/>
            <person name="Bart R.S."/>
            <person name="Amuge T."/>
            <person name="Ferguson M.E."/>
            <person name="Green R."/>
            <person name="Putnam N."/>
            <person name="Stites J."/>
            <person name="Rounsley S."/>
            <person name="Rokhsar D.S."/>
        </authorList>
    </citation>
    <scope>NUCLEOTIDE SEQUENCE [LARGE SCALE GENOMIC DNA]</scope>
    <source>
        <tissue evidence="7">Leaf</tissue>
    </source>
</reference>
<dbReference type="PANTHER" id="PTHR42893">
    <property type="entry name" value="PROTEIN DETOXIFICATION 44, CHLOROPLASTIC-RELATED"/>
    <property type="match status" value="1"/>
</dbReference>
<evidence type="ECO:0000256" key="4">
    <source>
        <dbReference type="ARBA" id="ARBA00022989"/>
    </source>
</evidence>
<evidence type="ECO:0000256" key="1">
    <source>
        <dbReference type="ARBA" id="ARBA00004141"/>
    </source>
</evidence>
<comment type="similarity">
    <text evidence="2">Belongs to the multi antimicrobial extrusion (MATE) (TC 2.A.66.1) family.</text>
</comment>
<protein>
    <recommendedName>
        <fullName evidence="8">Polysaccharide biosynthesis protein C-terminal domain-containing protein</fullName>
    </recommendedName>
</protein>
<keyword evidence="4 6" id="KW-1133">Transmembrane helix</keyword>
<evidence type="ECO:0008006" key="8">
    <source>
        <dbReference type="Google" id="ProtNLM"/>
    </source>
</evidence>
<dbReference type="PANTHER" id="PTHR42893:SF48">
    <property type="entry name" value="PROTEIN DETOXIFICATION"/>
    <property type="match status" value="1"/>
</dbReference>
<feature type="transmembrane region" description="Helical" evidence="6">
    <location>
        <begin position="149"/>
        <end position="171"/>
    </location>
</feature>
<accession>A0A2C9V768</accession>
<dbReference type="InterPro" id="IPR044644">
    <property type="entry name" value="DinF-like"/>
</dbReference>
<keyword evidence="5 6" id="KW-0472">Membrane</keyword>
<dbReference type="AlphaFoldDB" id="A0A2C9V768"/>
<dbReference type="GO" id="GO:0016020">
    <property type="term" value="C:membrane"/>
    <property type="evidence" value="ECO:0007669"/>
    <property type="project" value="UniProtKB-SubCell"/>
</dbReference>
<sequence>MATETLLNLWENLAKLPLVVLLKDTRNVFNMDELAVEIAQIAVPAALALAADPVASLIDTAFIGHLGPVELAAVGVSIAIFNQVSKIAIFPLVSVTTSFVAEEESAGKSSNDENASLEDGLLVNKETEELLPKSGSISTKRHIPSASSALVIACVLGVLVSIISILCLFALSSSHGFFGIWVALTIFMTFRAYVGLLRIGTGTGPWSFLRK</sequence>
<keyword evidence="3 6" id="KW-0812">Transmembrane</keyword>
<gene>
    <name evidence="7" type="ORF">MANES_09G027700</name>
</gene>
<organism evidence="7">
    <name type="scientific">Manihot esculenta</name>
    <name type="common">Cassava</name>
    <name type="synonym">Jatropha manihot</name>
    <dbReference type="NCBI Taxonomy" id="3983"/>
    <lineage>
        <taxon>Eukaryota</taxon>
        <taxon>Viridiplantae</taxon>
        <taxon>Streptophyta</taxon>
        <taxon>Embryophyta</taxon>
        <taxon>Tracheophyta</taxon>
        <taxon>Spermatophyta</taxon>
        <taxon>Magnoliopsida</taxon>
        <taxon>eudicotyledons</taxon>
        <taxon>Gunneridae</taxon>
        <taxon>Pentapetalae</taxon>
        <taxon>rosids</taxon>
        <taxon>fabids</taxon>
        <taxon>Malpighiales</taxon>
        <taxon>Euphorbiaceae</taxon>
        <taxon>Crotonoideae</taxon>
        <taxon>Manihoteae</taxon>
        <taxon>Manihot</taxon>
    </lineage>
</organism>
<dbReference type="Pfam" id="PF01554">
    <property type="entry name" value="MatE"/>
    <property type="match status" value="1"/>
</dbReference>
<evidence type="ECO:0000313" key="7">
    <source>
        <dbReference type="EMBL" id="OAY40509.1"/>
    </source>
</evidence>
<evidence type="ECO:0000256" key="3">
    <source>
        <dbReference type="ARBA" id="ARBA00022692"/>
    </source>
</evidence>
<dbReference type="EMBL" id="CM004395">
    <property type="protein sequence ID" value="OAY40509.1"/>
    <property type="molecule type" value="Genomic_DNA"/>
</dbReference>
<evidence type="ECO:0000256" key="5">
    <source>
        <dbReference type="ARBA" id="ARBA00023136"/>
    </source>
</evidence>
<dbReference type="InterPro" id="IPR002528">
    <property type="entry name" value="MATE_fam"/>
</dbReference>